<proteinExistence type="predicted"/>
<comment type="caution">
    <text evidence="1">The sequence shown here is derived from an EMBL/GenBank/DDBJ whole genome shotgun (WGS) entry which is preliminary data.</text>
</comment>
<name>A0A2T2WM67_9FIRM</name>
<dbReference type="SUPFAM" id="SSF48452">
    <property type="entry name" value="TPR-like"/>
    <property type="match status" value="1"/>
</dbReference>
<dbReference type="InterPro" id="IPR011990">
    <property type="entry name" value="TPR-like_helical_dom_sf"/>
</dbReference>
<dbReference type="EMBL" id="PXYV01000006">
    <property type="protein sequence ID" value="PSR23334.1"/>
    <property type="molecule type" value="Genomic_DNA"/>
</dbReference>
<protein>
    <submittedName>
        <fullName evidence="1">Uncharacterized protein</fullName>
    </submittedName>
</protein>
<evidence type="ECO:0000313" key="2">
    <source>
        <dbReference type="Proteomes" id="UP000241848"/>
    </source>
</evidence>
<dbReference type="Proteomes" id="UP000241848">
    <property type="component" value="Unassembled WGS sequence"/>
</dbReference>
<sequence>MEEQRTVTAIVDAWPYGIEDIERAVYAAINVADRVVVVVPDILSRLDKDDLADAPTDVVRAPFWGNFVTLRNQMMDSVRTDWILLLFGNEEFRAADAARVRAVLSQRSGAFRLIVATGDRGQTLAEPVRLLPNSRNIHFTGSIWPQLAGSLIEFSYAIKTVDAHIDRREDRSSTAQATKRLRDELTQLARDEENWRARLALAVLLRAEHQLQKAKSWLDQMPQVLPRDGKQLANGLRVLLWLDQGQGEKAWRLVQEVLAEEPDRADMWYLGGEALMLLRRYVDAATAFSRAAAKDETALPYLDPGFASYAATLRWAQAEIACGNRSVGVARLLNLLDEYPGYRAAWQAVLAYLGSMSPEDVFATMTTVVVPSKIRQFFSRLQYPTPDERRIQQWLQSSRD</sequence>
<dbReference type="Gene3D" id="1.25.40.10">
    <property type="entry name" value="Tetratricopeptide repeat domain"/>
    <property type="match status" value="1"/>
</dbReference>
<evidence type="ECO:0000313" key="1">
    <source>
        <dbReference type="EMBL" id="PSR23334.1"/>
    </source>
</evidence>
<dbReference type="AlphaFoldDB" id="A0A2T2WM67"/>
<accession>A0A2T2WM67</accession>
<reference evidence="1 2" key="1">
    <citation type="journal article" date="2014" name="BMC Genomics">
        <title>Comparison of environmental and isolate Sulfobacillus genomes reveals diverse carbon, sulfur, nitrogen, and hydrogen metabolisms.</title>
        <authorList>
            <person name="Justice N.B."/>
            <person name="Norman A."/>
            <person name="Brown C.T."/>
            <person name="Singh A."/>
            <person name="Thomas B.C."/>
            <person name="Banfield J.F."/>
        </authorList>
    </citation>
    <scope>NUCLEOTIDE SEQUENCE [LARGE SCALE GENOMIC DNA]</scope>
    <source>
        <strain evidence="1">AMDSBA3</strain>
    </source>
</reference>
<gene>
    <name evidence="1" type="ORF">C7B45_03190</name>
</gene>
<organism evidence="1 2">
    <name type="scientific">Sulfobacillus acidophilus</name>
    <dbReference type="NCBI Taxonomy" id="53633"/>
    <lineage>
        <taxon>Bacteria</taxon>
        <taxon>Bacillati</taxon>
        <taxon>Bacillota</taxon>
        <taxon>Clostridia</taxon>
        <taxon>Eubacteriales</taxon>
        <taxon>Clostridiales Family XVII. Incertae Sedis</taxon>
        <taxon>Sulfobacillus</taxon>
    </lineage>
</organism>